<dbReference type="GO" id="GO:0045490">
    <property type="term" value="P:pectin catabolic process"/>
    <property type="evidence" value="ECO:0000318"/>
    <property type="project" value="GO_Central"/>
</dbReference>
<comment type="similarity">
    <text evidence="3">Belongs to the pectinesterase family.</text>
</comment>
<protein>
    <recommendedName>
        <fullName evidence="4 12">Pectinesterase</fullName>
        <ecNumber evidence="4 12">3.1.1.11</ecNumber>
    </recommendedName>
</protein>
<feature type="domain" description="Pectinesterase catalytic" evidence="13">
    <location>
        <begin position="57"/>
        <end position="341"/>
    </location>
</feature>
<dbReference type="EC" id="3.1.1.11" evidence="4 12"/>
<dbReference type="GO" id="GO:0030599">
    <property type="term" value="F:pectinesterase activity"/>
    <property type="evidence" value="ECO:0000318"/>
    <property type="project" value="GO_Central"/>
</dbReference>
<dbReference type="Gene3D" id="2.160.20.10">
    <property type="entry name" value="Single-stranded right-handed beta-helix, Pectin lyase-like"/>
    <property type="match status" value="1"/>
</dbReference>
<dbReference type="InterPro" id="IPR000070">
    <property type="entry name" value="Pectinesterase_cat"/>
</dbReference>
<comment type="pathway">
    <text evidence="2 12">Glycan metabolism; pectin degradation; 2-dehydro-3-deoxy-D-gluconate from pectin: step 1/5.</text>
</comment>
<comment type="caution">
    <text evidence="14">The sequence shown here is derived from an EMBL/GenBank/DDBJ whole genome shotgun (WGS) entry which is preliminary data.</text>
</comment>
<evidence type="ECO:0000256" key="7">
    <source>
        <dbReference type="ARBA" id="ARBA00023085"/>
    </source>
</evidence>
<dbReference type="InterPro" id="IPR033131">
    <property type="entry name" value="Pectinesterase_Asp_AS"/>
</dbReference>
<gene>
    <name evidence="14" type="ORF">MANES_15G000400v8</name>
</gene>
<keyword evidence="6 12" id="KW-0378">Hydrolase</keyword>
<dbReference type="Proteomes" id="UP000091857">
    <property type="component" value="Chromosome 15"/>
</dbReference>
<dbReference type="PROSITE" id="PS00503">
    <property type="entry name" value="PECTINESTERASE_2"/>
    <property type="match status" value="1"/>
</dbReference>
<sequence length="349" mass="39236">MAMFSATPFIFLKANFGLAIILIIAIFFTSNIHAISSKTVIDSPLLTQKIGTNRTIKVDLNGDGDFTSIQEAINAVPENNSQWIIIHVRKGVYREKVHIPKNKPYIFMRGNGKGKTALVWSMSSIDNKESATFTVESPHFIAFGISFKNEAPTGIAFTSQNQSVAAFVGADKIAFYNCAFYSTHNTLFDYKGRHYYYKCYIQGSIDFIFGRARSIFQSCEIFVLVDMRVKILGSITAQNRESDDNSGFVFVKGKVYGIGNVYLGRARGAYSRTVFAKTYLSNSITAKGWTNWSCVGSTEHIFQAEYKCYGPGAYTIARAPWSKQLTEEEAERFMSIDFIDGQQWLPIWM</sequence>
<dbReference type="InterPro" id="IPR012334">
    <property type="entry name" value="Pectin_lyas_fold"/>
</dbReference>
<keyword evidence="8" id="KW-0325">Glycoprotein</keyword>
<evidence type="ECO:0000256" key="12">
    <source>
        <dbReference type="RuleBase" id="RU000589"/>
    </source>
</evidence>
<reference evidence="15" key="1">
    <citation type="journal article" date="2016" name="Nat. Biotechnol.">
        <title>Sequencing wild and cultivated cassava and related species reveals extensive interspecific hybridization and genetic diversity.</title>
        <authorList>
            <person name="Bredeson J.V."/>
            <person name="Lyons J.B."/>
            <person name="Prochnik S.E."/>
            <person name="Wu G.A."/>
            <person name="Ha C.M."/>
            <person name="Edsinger-Gonzales E."/>
            <person name="Grimwood J."/>
            <person name="Schmutz J."/>
            <person name="Rabbi I.Y."/>
            <person name="Egesi C."/>
            <person name="Nauluvula P."/>
            <person name="Lebot V."/>
            <person name="Ndunguru J."/>
            <person name="Mkamilo G."/>
            <person name="Bart R.S."/>
            <person name="Setter T.L."/>
            <person name="Gleadow R.M."/>
            <person name="Kulakow P."/>
            <person name="Ferguson M.E."/>
            <person name="Rounsley S."/>
            <person name="Rokhsar D.S."/>
        </authorList>
    </citation>
    <scope>NUCLEOTIDE SEQUENCE [LARGE SCALE GENOMIC DNA]</scope>
    <source>
        <strain evidence="15">cv. AM560-2</strain>
    </source>
</reference>
<evidence type="ECO:0000256" key="9">
    <source>
        <dbReference type="ARBA" id="ARBA00047928"/>
    </source>
</evidence>
<dbReference type="STRING" id="3983.A0A2C9UBD3"/>
<dbReference type="SUPFAM" id="SSF51126">
    <property type="entry name" value="Pectin lyase-like"/>
    <property type="match status" value="1"/>
</dbReference>
<comment type="catalytic activity">
    <reaction evidence="9 12">
        <text>[(1-&gt;4)-alpha-D-galacturonosyl methyl ester](n) + n H2O = [(1-&gt;4)-alpha-D-galacturonosyl](n) + n methanol + n H(+)</text>
        <dbReference type="Rhea" id="RHEA:22380"/>
        <dbReference type="Rhea" id="RHEA-COMP:14570"/>
        <dbReference type="Rhea" id="RHEA-COMP:14573"/>
        <dbReference type="ChEBI" id="CHEBI:15377"/>
        <dbReference type="ChEBI" id="CHEBI:15378"/>
        <dbReference type="ChEBI" id="CHEBI:17790"/>
        <dbReference type="ChEBI" id="CHEBI:140522"/>
        <dbReference type="ChEBI" id="CHEBI:140523"/>
        <dbReference type="EC" id="3.1.1.11"/>
    </reaction>
</comment>
<feature type="active site" evidence="11">
    <location>
        <position position="206"/>
    </location>
</feature>
<proteinExistence type="inferred from homology"/>
<keyword evidence="7 12" id="KW-0063">Aspartyl esterase</keyword>
<comment type="function">
    <text evidence="10">Acts in the modification of cell walls via demethylesterification of cell wall pectin.</text>
</comment>
<evidence type="ECO:0000256" key="2">
    <source>
        <dbReference type="ARBA" id="ARBA00005184"/>
    </source>
</evidence>
<evidence type="ECO:0000256" key="11">
    <source>
        <dbReference type="PROSITE-ProRule" id="PRU10040"/>
    </source>
</evidence>
<organism evidence="14 15">
    <name type="scientific">Manihot esculenta</name>
    <name type="common">Cassava</name>
    <name type="synonym">Jatropha manihot</name>
    <dbReference type="NCBI Taxonomy" id="3983"/>
    <lineage>
        <taxon>Eukaryota</taxon>
        <taxon>Viridiplantae</taxon>
        <taxon>Streptophyta</taxon>
        <taxon>Embryophyta</taxon>
        <taxon>Tracheophyta</taxon>
        <taxon>Spermatophyta</taxon>
        <taxon>Magnoliopsida</taxon>
        <taxon>eudicotyledons</taxon>
        <taxon>Gunneridae</taxon>
        <taxon>Pentapetalae</taxon>
        <taxon>rosids</taxon>
        <taxon>fabids</taxon>
        <taxon>Malpighiales</taxon>
        <taxon>Euphorbiaceae</taxon>
        <taxon>Crotonoideae</taxon>
        <taxon>Manihoteae</taxon>
        <taxon>Manihot</taxon>
    </lineage>
</organism>
<evidence type="ECO:0000313" key="14">
    <source>
        <dbReference type="EMBL" id="OAY27608.1"/>
    </source>
</evidence>
<dbReference type="UniPathway" id="UPA00545">
    <property type="reaction ID" value="UER00823"/>
</dbReference>
<dbReference type="GO" id="GO:0042545">
    <property type="term" value="P:cell wall modification"/>
    <property type="evidence" value="ECO:0007669"/>
    <property type="project" value="UniProtKB-UniRule"/>
</dbReference>
<keyword evidence="5" id="KW-0134">Cell wall</keyword>
<dbReference type="FunFam" id="2.160.20.10:FF:000013">
    <property type="entry name" value="Pectinesterase"/>
    <property type="match status" value="1"/>
</dbReference>
<evidence type="ECO:0000256" key="6">
    <source>
        <dbReference type="ARBA" id="ARBA00022801"/>
    </source>
</evidence>
<dbReference type="PANTHER" id="PTHR31321">
    <property type="entry name" value="ACYL-COA THIOESTER HYDROLASE YBHC-RELATED"/>
    <property type="match status" value="1"/>
</dbReference>
<evidence type="ECO:0000259" key="13">
    <source>
        <dbReference type="Pfam" id="PF01095"/>
    </source>
</evidence>
<evidence type="ECO:0000256" key="1">
    <source>
        <dbReference type="ARBA" id="ARBA00004191"/>
    </source>
</evidence>
<dbReference type="InterPro" id="IPR011050">
    <property type="entry name" value="Pectin_lyase_fold/virulence"/>
</dbReference>
<accession>A0A2C9UBD3</accession>
<keyword evidence="5" id="KW-0964">Secreted</keyword>
<evidence type="ECO:0000256" key="8">
    <source>
        <dbReference type="ARBA" id="ARBA00023180"/>
    </source>
</evidence>
<dbReference type="Gramene" id="Manes.15G000400.1.v8.1">
    <property type="protein sequence ID" value="Manes.15G000400.1.v8.1.CDS"/>
    <property type="gene ID" value="Manes.15G000400.v8.1"/>
</dbReference>
<evidence type="ECO:0000313" key="15">
    <source>
        <dbReference type="Proteomes" id="UP000091857"/>
    </source>
</evidence>
<dbReference type="PANTHER" id="PTHR31321:SF98">
    <property type="entry name" value="PECTINESTERASE 67-RELATED"/>
    <property type="match status" value="1"/>
</dbReference>
<keyword evidence="15" id="KW-1185">Reference proteome</keyword>
<dbReference type="AlphaFoldDB" id="A0A2C9UBD3"/>
<name>A0A2C9UBD3_MANES</name>
<evidence type="ECO:0000256" key="10">
    <source>
        <dbReference type="ARBA" id="ARBA00057335"/>
    </source>
</evidence>
<evidence type="ECO:0000256" key="3">
    <source>
        <dbReference type="ARBA" id="ARBA00008891"/>
    </source>
</evidence>
<evidence type="ECO:0000256" key="5">
    <source>
        <dbReference type="ARBA" id="ARBA00022512"/>
    </source>
</evidence>
<dbReference type="OrthoDB" id="2019149at2759"/>
<comment type="subcellular location">
    <subcellularLocation>
        <location evidence="1">Secreted</location>
        <location evidence="1">Cell wall</location>
    </subcellularLocation>
</comment>
<dbReference type="EMBL" id="CM004401">
    <property type="protein sequence ID" value="OAY27608.1"/>
    <property type="molecule type" value="Genomic_DNA"/>
</dbReference>
<evidence type="ECO:0000256" key="4">
    <source>
        <dbReference type="ARBA" id="ARBA00013229"/>
    </source>
</evidence>
<dbReference type="Pfam" id="PF01095">
    <property type="entry name" value="Pectinesterase"/>
    <property type="match status" value="1"/>
</dbReference>